<geneLocation type="plasmid" evidence="2">
    <name>pat1d1609b</name>
</geneLocation>
<gene>
    <name evidence="1" type="ORF">At1D1609_55190</name>
</gene>
<dbReference type="Proteomes" id="UP000237717">
    <property type="component" value="Plasmid pAt1D1609b"/>
</dbReference>
<dbReference type="EMBL" id="CP026928">
    <property type="protein sequence ID" value="AVH45550.1"/>
    <property type="molecule type" value="Genomic_DNA"/>
</dbReference>
<dbReference type="RefSeq" id="WP_104680553.1">
    <property type="nucleotide sequence ID" value="NZ_CP026928.1"/>
</dbReference>
<sequence length="289" mass="31521">MEKIVPPDPQSAADYEDRTTRAVKGVLLEIGQILGSFKGKFAVIGGAVPWLLLDNDDMPHVGTLDVDLGLDAEALGDGDYVTLVEALMGNGYKQREELRRFQLVREVPVGDGGAPIDIVVDFLMPRHAEIVKNSPPILKDFAVQRADGADLALRFYQLVAISGDMPEGGTNRVEVAVCSIPALLAMKGYALNGRHKQKDAYDIYYCIRNYPDGIEALAEACRGVLAEKGGAQGYQFISDKFDTPEGYGATSVRKFVAETVILDGRTEEQWQQDAFGQVDAWLRALGLRG</sequence>
<keyword evidence="1" id="KW-0614">Plasmid</keyword>
<name>A0A2L2LMI3_AGRTU</name>
<proteinExistence type="predicted"/>
<dbReference type="Pfam" id="PF08843">
    <property type="entry name" value="AbiEii"/>
    <property type="match status" value="1"/>
</dbReference>
<reference evidence="1 2" key="1">
    <citation type="submission" date="2018-02" db="EMBL/GenBank/DDBJ databases">
        <title>Complete genome sequence of Agrobacterium tumefaciens 1D1609.</title>
        <authorList>
            <person name="Cho S.-T."/>
            <person name="Haryono M."/>
            <person name="Chang H.-H."/>
            <person name="Santos M.N."/>
            <person name="Lai E.-M."/>
            <person name="Kuo C.-H."/>
        </authorList>
    </citation>
    <scope>NUCLEOTIDE SEQUENCE [LARGE SCALE GENOMIC DNA]</scope>
    <source>
        <strain evidence="1 2">1D1609</strain>
        <plasmid evidence="2">Plasmid pat1d1609b</plasmid>
    </source>
</reference>
<dbReference type="AlphaFoldDB" id="A0A2L2LMI3"/>
<evidence type="ECO:0000313" key="1">
    <source>
        <dbReference type="EMBL" id="AVH45550.1"/>
    </source>
</evidence>
<dbReference type="InterPro" id="IPR014942">
    <property type="entry name" value="AbiEii"/>
</dbReference>
<accession>A0A2L2LMI3</accession>
<evidence type="ECO:0008006" key="3">
    <source>
        <dbReference type="Google" id="ProtNLM"/>
    </source>
</evidence>
<organism evidence="1 2">
    <name type="scientific">Agrobacterium tumefaciens</name>
    <dbReference type="NCBI Taxonomy" id="358"/>
    <lineage>
        <taxon>Bacteria</taxon>
        <taxon>Pseudomonadati</taxon>
        <taxon>Pseudomonadota</taxon>
        <taxon>Alphaproteobacteria</taxon>
        <taxon>Hyphomicrobiales</taxon>
        <taxon>Rhizobiaceae</taxon>
        <taxon>Rhizobium/Agrobacterium group</taxon>
        <taxon>Agrobacterium</taxon>
        <taxon>Agrobacterium tumefaciens complex</taxon>
    </lineage>
</organism>
<evidence type="ECO:0000313" key="2">
    <source>
        <dbReference type="Proteomes" id="UP000237717"/>
    </source>
</evidence>
<protein>
    <recommendedName>
        <fullName evidence="3">Nucleotidyl transferase AbiEii/AbiGii toxin family protein</fullName>
    </recommendedName>
</protein>